<evidence type="ECO:0000256" key="10">
    <source>
        <dbReference type="ARBA" id="ARBA00048988"/>
    </source>
</evidence>
<evidence type="ECO:0000256" key="8">
    <source>
        <dbReference type="ARBA" id="ARBA00034617"/>
    </source>
</evidence>
<dbReference type="InterPro" id="IPR000212">
    <property type="entry name" value="DNA_helicase_UvrD/REP"/>
</dbReference>
<comment type="catalytic activity">
    <reaction evidence="10">
        <text>ATP + H2O = ADP + phosphate + H(+)</text>
        <dbReference type="Rhea" id="RHEA:13065"/>
        <dbReference type="ChEBI" id="CHEBI:15377"/>
        <dbReference type="ChEBI" id="CHEBI:15378"/>
        <dbReference type="ChEBI" id="CHEBI:30616"/>
        <dbReference type="ChEBI" id="CHEBI:43474"/>
        <dbReference type="ChEBI" id="CHEBI:456216"/>
        <dbReference type="EC" id="5.6.2.4"/>
    </reaction>
</comment>
<feature type="domain" description="UvrD-like helicase ATP-binding" evidence="12">
    <location>
        <begin position="1"/>
        <end position="274"/>
    </location>
</feature>
<keyword evidence="7" id="KW-0413">Isomerase</keyword>
<feature type="binding site" evidence="11">
    <location>
        <begin position="20"/>
        <end position="27"/>
    </location>
    <ligand>
        <name>ATP</name>
        <dbReference type="ChEBI" id="CHEBI:30616"/>
    </ligand>
</feature>
<comment type="catalytic activity">
    <reaction evidence="8">
        <text>Couples ATP hydrolysis with the unwinding of duplex DNA by translocating in the 3'-5' direction.</text>
        <dbReference type="EC" id="5.6.2.4"/>
    </reaction>
</comment>
<dbReference type="AlphaFoldDB" id="A0A1T5C0Q1"/>
<dbReference type="Gene3D" id="1.10.10.160">
    <property type="match status" value="1"/>
</dbReference>
<comment type="similarity">
    <text evidence="1">Belongs to the helicase family. UvrD subfamily.</text>
</comment>
<organism evidence="14 15">
    <name type="scientific">Acetoanaerobium noterae</name>
    <dbReference type="NCBI Taxonomy" id="745369"/>
    <lineage>
        <taxon>Bacteria</taxon>
        <taxon>Bacillati</taxon>
        <taxon>Bacillota</taxon>
        <taxon>Clostridia</taxon>
        <taxon>Peptostreptococcales</taxon>
        <taxon>Filifactoraceae</taxon>
        <taxon>Acetoanaerobium</taxon>
    </lineage>
</organism>
<feature type="domain" description="UvrD-like helicase C-terminal" evidence="13">
    <location>
        <begin position="275"/>
        <end position="525"/>
    </location>
</feature>
<dbReference type="InterPro" id="IPR014017">
    <property type="entry name" value="DNA_helicase_UvrD-like_C"/>
</dbReference>
<dbReference type="PROSITE" id="PS51198">
    <property type="entry name" value="UVRD_HELICASE_ATP_BIND"/>
    <property type="match status" value="1"/>
</dbReference>
<dbReference type="Gene3D" id="1.10.486.10">
    <property type="entry name" value="PCRA, domain 4"/>
    <property type="match status" value="1"/>
</dbReference>
<keyword evidence="4 11" id="KW-0347">Helicase</keyword>
<keyword evidence="2 11" id="KW-0547">Nucleotide-binding</keyword>
<dbReference type="PANTHER" id="PTHR11070:SF2">
    <property type="entry name" value="ATP-DEPENDENT DNA HELICASE SRS2"/>
    <property type="match status" value="1"/>
</dbReference>
<dbReference type="EMBL" id="FUYN01000004">
    <property type="protein sequence ID" value="SKB52977.1"/>
    <property type="molecule type" value="Genomic_DNA"/>
</dbReference>
<keyword evidence="3 11" id="KW-0378">Hydrolase</keyword>
<dbReference type="RefSeq" id="WP_079589753.1">
    <property type="nucleotide sequence ID" value="NZ_FUYN01000004.1"/>
</dbReference>
<evidence type="ECO:0000256" key="2">
    <source>
        <dbReference type="ARBA" id="ARBA00022741"/>
    </source>
</evidence>
<dbReference type="Pfam" id="PF13361">
    <property type="entry name" value="UvrD_C"/>
    <property type="match status" value="1"/>
</dbReference>
<dbReference type="GO" id="GO:0003677">
    <property type="term" value="F:DNA binding"/>
    <property type="evidence" value="ECO:0007669"/>
    <property type="project" value="UniProtKB-KW"/>
</dbReference>
<name>A0A1T5C0Q1_9FIRM</name>
<dbReference type="CDD" id="cd17932">
    <property type="entry name" value="DEXQc_UvrD"/>
    <property type="match status" value="1"/>
</dbReference>
<dbReference type="Proteomes" id="UP000243406">
    <property type="component" value="Unassembled WGS sequence"/>
</dbReference>
<dbReference type="GO" id="GO:0016887">
    <property type="term" value="F:ATP hydrolysis activity"/>
    <property type="evidence" value="ECO:0007669"/>
    <property type="project" value="RHEA"/>
</dbReference>
<evidence type="ECO:0000256" key="9">
    <source>
        <dbReference type="ARBA" id="ARBA00034808"/>
    </source>
</evidence>
<evidence type="ECO:0000256" key="5">
    <source>
        <dbReference type="ARBA" id="ARBA00022840"/>
    </source>
</evidence>
<dbReference type="SUPFAM" id="SSF52540">
    <property type="entry name" value="P-loop containing nucleoside triphosphate hydrolases"/>
    <property type="match status" value="1"/>
</dbReference>
<keyword evidence="15" id="KW-1185">Reference proteome</keyword>
<evidence type="ECO:0000256" key="11">
    <source>
        <dbReference type="PROSITE-ProRule" id="PRU00560"/>
    </source>
</evidence>
<evidence type="ECO:0000259" key="13">
    <source>
        <dbReference type="PROSITE" id="PS51217"/>
    </source>
</evidence>
<dbReference type="Pfam" id="PF00580">
    <property type="entry name" value="UvrD-helicase"/>
    <property type="match status" value="1"/>
</dbReference>
<evidence type="ECO:0000313" key="15">
    <source>
        <dbReference type="Proteomes" id="UP000243406"/>
    </source>
</evidence>
<evidence type="ECO:0000259" key="12">
    <source>
        <dbReference type="PROSITE" id="PS51198"/>
    </source>
</evidence>
<dbReference type="GO" id="GO:0043138">
    <property type="term" value="F:3'-5' DNA helicase activity"/>
    <property type="evidence" value="ECO:0007669"/>
    <property type="project" value="UniProtKB-EC"/>
</dbReference>
<accession>A0A1T5C0Q1</accession>
<sequence length="599" mass="69525">MDFEQKEAIYHSSGPALVIAGPGCGKTSVITERIYNMVNVLNIDPKSIVALSFTRYSSSELKQRTIIKDSCLGSVFFGTIHSFFLSILKDYFSYPKDSVIGNEEKNNLIINIISNIISSNYIPNEALDIISSKISEIKNSNYDFDNRNAKINFENDFIKTIYIKYNSWLEDNNKLDFDDILSKTHHLVKSNPHILNLIRKRYMYFIIDEFQDINKVQFDTIRLFLSSDENLFVVGDEDQSIYGFRGASPVFMVNFTNYFKNAKIYPIIKSYRCPPEILNVANELISKNKSRTSKIIESGKNNQGFVRIIKYTDVIEQAKNIANEIKQSKSTSNMIISRTNFEILPFIKSMRDYNIKFKIKDKEFNFFSNFIFKDIMSYLKLSQNYSLDQINRIRNKPDRGLNYIHNEDDFRCISVSKIKKTIKLNVLKNQISNLKNLSFIDAVDCIRTTLGYDNYLISYSKKYGIDIEYLYEFFEVFYTLVDNKTSIKDGINMLEKEYKSQIISSLNNSISSCDVLLVTAHASKGLEADNIFWVSVNEGQFPHIRANDIEEERRLAYVAISRTKKNLYISYLSMNKRKIAFPSEFLLDVQKCINKNIML</sequence>
<proteinExistence type="inferred from homology"/>
<evidence type="ECO:0000256" key="7">
    <source>
        <dbReference type="ARBA" id="ARBA00023235"/>
    </source>
</evidence>
<dbReference type="GO" id="GO:0005524">
    <property type="term" value="F:ATP binding"/>
    <property type="evidence" value="ECO:0007669"/>
    <property type="project" value="UniProtKB-UniRule"/>
</dbReference>
<evidence type="ECO:0000313" key="14">
    <source>
        <dbReference type="EMBL" id="SKB52977.1"/>
    </source>
</evidence>
<dbReference type="InterPro" id="IPR027417">
    <property type="entry name" value="P-loop_NTPase"/>
</dbReference>
<evidence type="ECO:0000256" key="1">
    <source>
        <dbReference type="ARBA" id="ARBA00009922"/>
    </source>
</evidence>
<protein>
    <recommendedName>
        <fullName evidence="9">DNA 3'-5' helicase</fullName>
        <ecNumber evidence="9">5.6.2.4</ecNumber>
    </recommendedName>
</protein>
<gene>
    <name evidence="14" type="ORF">SAMN02745120_1922</name>
</gene>
<dbReference type="Gene3D" id="3.40.50.300">
    <property type="entry name" value="P-loop containing nucleotide triphosphate hydrolases"/>
    <property type="match status" value="2"/>
</dbReference>
<reference evidence="15" key="1">
    <citation type="submission" date="2017-02" db="EMBL/GenBank/DDBJ databases">
        <authorList>
            <person name="Varghese N."/>
            <person name="Submissions S."/>
        </authorList>
    </citation>
    <scope>NUCLEOTIDE SEQUENCE [LARGE SCALE GENOMIC DNA]</scope>
    <source>
        <strain evidence="15">ATCC 35199</strain>
    </source>
</reference>
<dbReference type="InterPro" id="IPR014016">
    <property type="entry name" value="UvrD-like_ATP-bd"/>
</dbReference>
<keyword evidence="6" id="KW-0238">DNA-binding</keyword>
<dbReference type="EC" id="5.6.2.4" evidence="9"/>
<dbReference type="InterPro" id="IPR013986">
    <property type="entry name" value="DExx_box_DNA_helicase_dom_sf"/>
</dbReference>
<dbReference type="PANTHER" id="PTHR11070">
    <property type="entry name" value="UVRD / RECB / PCRA DNA HELICASE FAMILY MEMBER"/>
    <property type="match status" value="1"/>
</dbReference>
<dbReference type="PROSITE" id="PS51217">
    <property type="entry name" value="UVRD_HELICASE_CTER"/>
    <property type="match status" value="1"/>
</dbReference>
<evidence type="ECO:0000256" key="3">
    <source>
        <dbReference type="ARBA" id="ARBA00022801"/>
    </source>
</evidence>
<dbReference type="OrthoDB" id="9810135at2"/>
<dbReference type="GO" id="GO:0000725">
    <property type="term" value="P:recombinational repair"/>
    <property type="evidence" value="ECO:0007669"/>
    <property type="project" value="TreeGrafter"/>
</dbReference>
<evidence type="ECO:0000256" key="4">
    <source>
        <dbReference type="ARBA" id="ARBA00022806"/>
    </source>
</evidence>
<keyword evidence="5 11" id="KW-0067">ATP-binding</keyword>
<evidence type="ECO:0000256" key="6">
    <source>
        <dbReference type="ARBA" id="ARBA00023125"/>
    </source>
</evidence>